<dbReference type="AlphaFoldDB" id="A0AAD1X616"/>
<dbReference type="GO" id="GO:0016020">
    <property type="term" value="C:membrane"/>
    <property type="evidence" value="ECO:0007669"/>
    <property type="project" value="UniProtKB-SubCell"/>
</dbReference>
<comment type="caution">
    <text evidence="8">The sequence shown here is derived from an EMBL/GenBank/DDBJ whole genome shotgun (WGS) entry which is preliminary data.</text>
</comment>
<evidence type="ECO:0000313" key="8">
    <source>
        <dbReference type="EMBL" id="CAI2360122.1"/>
    </source>
</evidence>
<dbReference type="InterPro" id="IPR050930">
    <property type="entry name" value="MFS_Vesicular_Transporter"/>
</dbReference>
<evidence type="ECO:0000256" key="5">
    <source>
        <dbReference type="ARBA" id="ARBA00023136"/>
    </source>
</evidence>
<dbReference type="EMBL" id="CAMPGE010001339">
    <property type="protein sequence ID" value="CAI2360122.1"/>
    <property type="molecule type" value="Genomic_DNA"/>
</dbReference>
<evidence type="ECO:0000256" key="1">
    <source>
        <dbReference type="ARBA" id="ARBA00004141"/>
    </source>
</evidence>
<keyword evidence="5 6" id="KW-0472">Membrane</keyword>
<dbReference type="PROSITE" id="PS50850">
    <property type="entry name" value="MFS"/>
    <property type="match status" value="1"/>
</dbReference>
<dbReference type="GO" id="GO:0022857">
    <property type="term" value="F:transmembrane transporter activity"/>
    <property type="evidence" value="ECO:0007669"/>
    <property type="project" value="InterPro"/>
</dbReference>
<dbReference type="Pfam" id="PF07690">
    <property type="entry name" value="MFS_1"/>
    <property type="match status" value="1"/>
</dbReference>
<evidence type="ECO:0000256" key="2">
    <source>
        <dbReference type="ARBA" id="ARBA00022448"/>
    </source>
</evidence>
<dbReference type="Gene3D" id="1.20.1250.20">
    <property type="entry name" value="MFS general substrate transporter like domains"/>
    <property type="match status" value="1"/>
</dbReference>
<feature type="domain" description="Major facilitator superfamily (MFS) profile" evidence="7">
    <location>
        <begin position="1"/>
        <end position="150"/>
    </location>
</feature>
<dbReference type="PANTHER" id="PTHR23506:SF26">
    <property type="entry name" value="MFS-TYPE TRANSPORTER SLC18B1"/>
    <property type="match status" value="1"/>
</dbReference>
<keyword evidence="4 6" id="KW-1133">Transmembrane helix</keyword>
<comment type="subcellular location">
    <subcellularLocation>
        <location evidence="1">Membrane</location>
        <topology evidence="1">Multi-pass membrane protein</topology>
    </subcellularLocation>
</comment>
<evidence type="ECO:0000259" key="7">
    <source>
        <dbReference type="PROSITE" id="PS50850"/>
    </source>
</evidence>
<feature type="transmembrane region" description="Helical" evidence="6">
    <location>
        <begin position="37"/>
        <end position="58"/>
    </location>
</feature>
<gene>
    <name evidence="8" type="ORF">ECRASSUSDP1_LOCUS1420</name>
</gene>
<sequence length="150" mass="16390">MIDKLIITLSLVNLFTNSAYSSIAPFYPLEAAKKGVNPIYIGFIFSIYSLVKAMVAPIVGNLMSKTGRKVMIFSGLFLEGTAIICFGLIDYVEDGTTYAILSALCRVFEGTGNACLVTSSYALVASHYPEEKENVIGTLQIFTGNKRIYF</sequence>
<evidence type="ECO:0000256" key="6">
    <source>
        <dbReference type="SAM" id="Phobius"/>
    </source>
</evidence>
<evidence type="ECO:0000256" key="3">
    <source>
        <dbReference type="ARBA" id="ARBA00022692"/>
    </source>
</evidence>
<evidence type="ECO:0000313" key="9">
    <source>
        <dbReference type="Proteomes" id="UP001295684"/>
    </source>
</evidence>
<keyword evidence="2" id="KW-0813">Transport</keyword>
<protein>
    <recommendedName>
        <fullName evidence="7">Major facilitator superfamily (MFS) profile domain-containing protein</fullName>
    </recommendedName>
</protein>
<dbReference type="SUPFAM" id="SSF103473">
    <property type="entry name" value="MFS general substrate transporter"/>
    <property type="match status" value="1"/>
</dbReference>
<proteinExistence type="predicted"/>
<dbReference type="Proteomes" id="UP001295684">
    <property type="component" value="Unassembled WGS sequence"/>
</dbReference>
<dbReference type="InterPro" id="IPR011701">
    <property type="entry name" value="MFS"/>
</dbReference>
<evidence type="ECO:0000256" key="4">
    <source>
        <dbReference type="ARBA" id="ARBA00022989"/>
    </source>
</evidence>
<accession>A0AAD1X616</accession>
<dbReference type="InterPro" id="IPR036259">
    <property type="entry name" value="MFS_trans_sf"/>
</dbReference>
<dbReference type="PANTHER" id="PTHR23506">
    <property type="entry name" value="GH10249P"/>
    <property type="match status" value="1"/>
</dbReference>
<keyword evidence="3 6" id="KW-0812">Transmembrane</keyword>
<reference evidence="8" key="1">
    <citation type="submission" date="2023-07" db="EMBL/GenBank/DDBJ databases">
        <authorList>
            <consortium name="AG Swart"/>
            <person name="Singh M."/>
            <person name="Singh A."/>
            <person name="Seah K."/>
            <person name="Emmerich C."/>
        </authorList>
    </citation>
    <scope>NUCLEOTIDE SEQUENCE</scope>
    <source>
        <strain evidence="8">DP1</strain>
    </source>
</reference>
<name>A0AAD1X616_EUPCR</name>
<feature type="transmembrane region" description="Helical" evidence="6">
    <location>
        <begin position="70"/>
        <end position="89"/>
    </location>
</feature>
<keyword evidence="9" id="KW-1185">Reference proteome</keyword>
<organism evidence="8 9">
    <name type="scientific">Euplotes crassus</name>
    <dbReference type="NCBI Taxonomy" id="5936"/>
    <lineage>
        <taxon>Eukaryota</taxon>
        <taxon>Sar</taxon>
        <taxon>Alveolata</taxon>
        <taxon>Ciliophora</taxon>
        <taxon>Intramacronucleata</taxon>
        <taxon>Spirotrichea</taxon>
        <taxon>Hypotrichia</taxon>
        <taxon>Euplotida</taxon>
        <taxon>Euplotidae</taxon>
        <taxon>Moneuplotes</taxon>
    </lineage>
</organism>
<dbReference type="InterPro" id="IPR020846">
    <property type="entry name" value="MFS_dom"/>
</dbReference>